<dbReference type="EMBL" id="JACKRN010001034">
    <property type="protein sequence ID" value="MCV7074159.1"/>
    <property type="molecule type" value="Genomic_DNA"/>
</dbReference>
<protein>
    <submittedName>
        <fullName evidence="1">Uncharacterized protein</fullName>
    </submittedName>
</protein>
<evidence type="ECO:0000313" key="4">
    <source>
        <dbReference type="Proteomes" id="UP001140272"/>
    </source>
</evidence>
<dbReference type="AlphaFoldDB" id="A0A9X2YHE5"/>
<evidence type="ECO:0000313" key="3">
    <source>
        <dbReference type="Proteomes" id="UP001055159"/>
    </source>
</evidence>
<accession>A0A9X2YHE5</accession>
<reference evidence="1" key="2">
    <citation type="journal article" date="2022" name="BMC Genomics">
        <title>Comparative genome analysis of mycobacteria focusing on tRNA and non-coding RNA.</title>
        <authorList>
            <person name="Behra P.R.K."/>
            <person name="Pettersson B.M.F."/>
            <person name="Ramesh M."/>
            <person name="Das S."/>
            <person name="Dasgupta S."/>
            <person name="Kirsebom L.A."/>
        </authorList>
    </citation>
    <scope>NUCLEOTIDE SEQUENCE</scope>
    <source>
        <strain evidence="1">DSM 45406</strain>
    </source>
</reference>
<keyword evidence="3" id="KW-1185">Reference proteome</keyword>
<reference evidence="2" key="3">
    <citation type="submission" date="2022-08" db="EMBL/GenBank/DDBJ databases">
        <title>Whole genome sequencing of non-tuberculosis mycobacteria type-strains.</title>
        <authorList>
            <person name="Igarashi Y."/>
            <person name="Osugi A."/>
            <person name="Mitarai S."/>
        </authorList>
    </citation>
    <scope>NUCLEOTIDE SEQUENCE</scope>
    <source>
        <strain evidence="2">JCM 16372</strain>
    </source>
</reference>
<organism evidence="1 4">
    <name type="scientific">Mycolicibacterium rufum</name>
    <dbReference type="NCBI Taxonomy" id="318424"/>
    <lineage>
        <taxon>Bacteria</taxon>
        <taxon>Bacillati</taxon>
        <taxon>Actinomycetota</taxon>
        <taxon>Actinomycetes</taxon>
        <taxon>Mycobacteriales</taxon>
        <taxon>Mycobacteriaceae</taxon>
        <taxon>Mycolicibacterium</taxon>
    </lineage>
</organism>
<sequence length="117" mass="12320">MTNSYYIEFRFGMGPQEDRVGFESHLDDVADAFADIPDVDGDVGADLESGRVDVCVTVNADSRADAIAKALAAARTAIHTAGGHTPGWDGMLGKLLDNDEFALTSAPSDWAGRAVSC</sequence>
<dbReference type="Proteomes" id="UP001055159">
    <property type="component" value="Chromosome"/>
</dbReference>
<name>A0A9X2YHE5_9MYCO</name>
<evidence type="ECO:0000313" key="1">
    <source>
        <dbReference type="EMBL" id="MCV7074159.1"/>
    </source>
</evidence>
<dbReference type="EMBL" id="CP092427">
    <property type="protein sequence ID" value="ULP36535.1"/>
    <property type="molecule type" value="Genomic_DNA"/>
</dbReference>
<gene>
    <name evidence="1" type="ORF">H7H73_31675</name>
    <name evidence="2" type="ORF">MJO55_25695</name>
</gene>
<reference evidence="1" key="1">
    <citation type="submission" date="2020-07" db="EMBL/GenBank/DDBJ databases">
        <authorList>
            <person name="Pettersson B.M.F."/>
            <person name="Behra P.R.K."/>
            <person name="Ramesh M."/>
            <person name="Das S."/>
            <person name="Dasgupta S."/>
            <person name="Kirsebom L.A."/>
        </authorList>
    </citation>
    <scope>NUCLEOTIDE SEQUENCE</scope>
    <source>
        <strain evidence="1">DSM 45406</strain>
    </source>
</reference>
<dbReference type="RefSeq" id="WP_239735524.1">
    <property type="nucleotide sequence ID" value="NZ_CP092427.2"/>
</dbReference>
<evidence type="ECO:0000313" key="2">
    <source>
        <dbReference type="EMBL" id="ULP36535.1"/>
    </source>
</evidence>
<dbReference type="Proteomes" id="UP001140272">
    <property type="component" value="Unassembled WGS sequence"/>
</dbReference>
<proteinExistence type="predicted"/>